<evidence type="ECO:0000256" key="1">
    <source>
        <dbReference type="SAM" id="MobiDB-lite"/>
    </source>
</evidence>
<keyword evidence="3" id="KW-1185">Reference proteome</keyword>
<sequence length="66" mass="6803">MQHAVVVRAPGDPPGRLRPGTVVRVGGGLPEGADEAFQLAVQCRACSSQSSSVVGSAIRVIARTFE</sequence>
<dbReference type="EMBL" id="MAXA01000213">
    <property type="protein sequence ID" value="OHV28206.1"/>
    <property type="molecule type" value="Genomic_DNA"/>
</dbReference>
<gene>
    <name evidence="2" type="ORF">BBK14_03280</name>
</gene>
<organism evidence="2 3">
    <name type="scientific">Parafrankia soli</name>
    <dbReference type="NCBI Taxonomy" id="2599596"/>
    <lineage>
        <taxon>Bacteria</taxon>
        <taxon>Bacillati</taxon>
        <taxon>Actinomycetota</taxon>
        <taxon>Actinomycetes</taxon>
        <taxon>Frankiales</taxon>
        <taxon>Frankiaceae</taxon>
        <taxon>Parafrankia</taxon>
    </lineage>
</organism>
<accession>A0A1S1Q3N3</accession>
<dbReference type="AlphaFoldDB" id="A0A1S1Q3N3"/>
<proteinExistence type="predicted"/>
<comment type="caution">
    <text evidence="2">The sequence shown here is derived from an EMBL/GenBank/DDBJ whole genome shotgun (WGS) entry which is preliminary data.</text>
</comment>
<evidence type="ECO:0000313" key="3">
    <source>
        <dbReference type="Proteomes" id="UP000179769"/>
    </source>
</evidence>
<reference evidence="3" key="1">
    <citation type="submission" date="2016-07" db="EMBL/GenBank/DDBJ databases">
        <title>Frankia sp. NRRL B-16219 Genome sequencing.</title>
        <authorList>
            <person name="Ghodhbane-Gtari F."/>
            <person name="Swanson E."/>
            <person name="Gueddou A."/>
            <person name="Louati M."/>
            <person name="Nouioui I."/>
            <person name="Hezbri K."/>
            <person name="Abebe-Akele F."/>
            <person name="Simpson S."/>
            <person name="Morris K."/>
            <person name="Thomas K."/>
            <person name="Gtari M."/>
            <person name="Tisa L.S."/>
        </authorList>
    </citation>
    <scope>NUCLEOTIDE SEQUENCE [LARGE SCALE GENOMIC DNA]</scope>
    <source>
        <strain evidence="3">NRRL B-16219</strain>
    </source>
</reference>
<feature type="region of interest" description="Disordered" evidence="1">
    <location>
        <begin position="1"/>
        <end position="20"/>
    </location>
</feature>
<protein>
    <submittedName>
        <fullName evidence="2">Uncharacterized protein</fullName>
    </submittedName>
</protein>
<evidence type="ECO:0000313" key="2">
    <source>
        <dbReference type="EMBL" id="OHV28206.1"/>
    </source>
</evidence>
<name>A0A1S1Q3N3_9ACTN</name>
<dbReference type="Proteomes" id="UP000179769">
    <property type="component" value="Unassembled WGS sequence"/>
</dbReference>